<evidence type="ECO:0000313" key="2">
    <source>
        <dbReference type="Proteomes" id="UP000248987"/>
    </source>
</evidence>
<dbReference type="EMBL" id="QLLQ01000010">
    <property type="protein sequence ID" value="RAJ22326.1"/>
    <property type="molecule type" value="Genomic_DNA"/>
</dbReference>
<dbReference type="PROSITE" id="PS51257">
    <property type="entry name" value="PROKAR_LIPOPROTEIN"/>
    <property type="match status" value="1"/>
</dbReference>
<gene>
    <name evidence="1" type="ORF">LX77_02638</name>
</gene>
<dbReference type="Proteomes" id="UP000248987">
    <property type="component" value="Unassembled WGS sequence"/>
</dbReference>
<keyword evidence="2" id="KW-1185">Reference proteome</keyword>
<dbReference type="STRING" id="49280.A9996_09800"/>
<reference evidence="1 2" key="1">
    <citation type="submission" date="2018-06" db="EMBL/GenBank/DDBJ databases">
        <title>Genomic Encyclopedia of Archaeal and Bacterial Type Strains, Phase II (KMG-II): from individual species to whole genera.</title>
        <authorList>
            <person name="Goeker M."/>
        </authorList>
    </citation>
    <scope>NUCLEOTIDE SEQUENCE [LARGE SCALE GENOMIC DNA]</scope>
    <source>
        <strain evidence="1 2">DSM 12408</strain>
    </source>
</reference>
<dbReference type="OrthoDB" id="892266at2"/>
<comment type="caution">
    <text evidence="1">The sequence shown here is derived from an EMBL/GenBank/DDBJ whole genome shotgun (WGS) entry which is preliminary data.</text>
</comment>
<proteinExistence type="predicted"/>
<organism evidence="1 2">
    <name type="scientific">Gelidibacter algens</name>
    <dbReference type="NCBI Taxonomy" id="49280"/>
    <lineage>
        <taxon>Bacteria</taxon>
        <taxon>Pseudomonadati</taxon>
        <taxon>Bacteroidota</taxon>
        <taxon>Flavobacteriia</taxon>
        <taxon>Flavobacteriales</taxon>
        <taxon>Flavobacteriaceae</taxon>
        <taxon>Gelidibacter</taxon>
    </lineage>
</organism>
<sequence length="222" mass="25830">MKNILILIVLTSFVLSCKQKEDTKKVAEKEWSTAEKIANAHGFENWKDVSELHFTFNVERDTAHFERSWIWKPKTDDVMMISGKDTIAYNRKTVDSITLNADKSFINDKYWLLAPFQLVWDKGIQISEASKEAAPISNKEMNKISVTYPSYGGYTPGDAYDFYYDDNYMISEWIYRKGNSTEPSMMTTWEDYEDFNGITIGKAHNKPDANWKLHFTNIKVIK</sequence>
<name>A0A1A7QZL6_9FLAO</name>
<evidence type="ECO:0000313" key="1">
    <source>
        <dbReference type="EMBL" id="RAJ22326.1"/>
    </source>
</evidence>
<accession>A0A1A7QZL6</accession>
<dbReference type="RefSeq" id="WP_066433910.1">
    <property type="nucleotide sequence ID" value="NZ_LZRN01000017.1"/>
</dbReference>
<dbReference type="AlphaFoldDB" id="A0A1A7QZL6"/>
<protein>
    <submittedName>
        <fullName evidence="1">Uncharacterized protein</fullName>
    </submittedName>
</protein>